<dbReference type="InterPro" id="IPR013320">
    <property type="entry name" value="ConA-like_dom_sf"/>
</dbReference>
<dbReference type="PRINTS" id="PR00737">
    <property type="entry name" value="GLHYDRLASE16"/>
</dbReference>
<evidence type="ECO:0000256" key="6">
    <source>
        <dbReference type="ARBA" id="ARBA00029771"/>
    </source>
</evidence>
<dbReference type="PANTHER" id="PTHR31062">
    <property type="entry name" value="XYLOGLUCAN ENDOTRANSGLUCOSYLASE/HYDROLASE PROTEIN 8-RELATED"/>
    <property type="match status" value="1"/>
</dbReference>
<evidence type="ECO:0000256" key="7">
    <source>
        <dbReference type="ARBA" id="ARBA00031665"/>
    </source>
</evidence>
<dbReference type="InterPro" id="IPR008264">
    <property type="entry name" value="Beta_glucanase"/>
</dbReference>
<accession>A0ABU0MH00</accession>
<reference evidence="9 10" key="1">
    <citation type="submission" date="2023-07" db="EMBL/GenBank/DDBJ databases">
        <title>Genomic Encyclopedia of Type Strains, Phase IV (KMG-IV): sequencing the most valuable type-strain genomes for metagenomic binning, comparative biology and taxonomic classification.</title>
        <authorList>
            <person name="Goeker M."/>
        </authorList>
    </citation>
    <scope>NUCLEOTIDE SEQUENCE [LARGE SCALE GENOMIC DNA]</scope>
    <source>
        <strain evidence="9 10">DSM 19922</strain>
    </source>
</reference>
<comment type="similarity">
    <text evidence="1">Belongs to the glycosyl hydrolase 16 family.</text>
</comment>
<evidence type="ECO:0000256" key="2">
    <source>
        <dbReference type="ARBA" id="ARBA00014569"/>
    </source>
</evidence>
<evidence type="ECO:0000256" key="5">
    <source>
        <dbReference type="ARBA" id="ARBA00029722"/>
    </source>
</evidence>
<name>A0ABU0MH00_9PROT</name>
<evidence type="ECO:0000313" key="9">
    <source>
        <dbReference type="EMBL" id="MDQ0532720.1"/>
    </source>
</evidence>
<keyword evidence="4 9" id="KW-0326">Glycosidase</keyword>
<feature type="domain" description="GH16" evidence="8">
    <location>
        <begin position="25"/>
        <end position="230"/>
    </location>
</feature>
<dbReference type="InterPro" id="IPR000757">
    <property type="entry name" value="Beta-glucanase-like"/>
</dbReference>
<dbReference type="GO" id="GO:0008810">
    <property type="term" value="F:cellulase activity"/>
    <property type="evidence" value="ECO:0007669"/>
    <property type="project" value="UniProtKB-EC"/>
</dbReference>
<evidence type="ECO:0000256" key="4">
    <source>
        <dbReference type="ARBA" id="ARBA00023295"/>
    </source>
</evidence>
<dbReference type="PROSITE" id="PS51762">
    <property type="entry name" value="GH16_2"/>
    <property type="match status" value="1"/>
</dbReference>
<dbReference type="EMBL" id="JAUSVU010000004">
    <property type="protein sequence ID" value="MDQ0532720.1"/>
    <property type="molecule type" value="Genomic_DNA"/>
</dbReference>
<sequence>MLIRAGLAALLTGAGEPVLADSWLSHLGGSFSDRMTSYESSRWQRSDGWNSGGHMSCSWNRENVAFRDGHLALSITDQPGGRERYSCGELASHRFYGFGSYRVNLKAVKADGVMTSVSHYTGPPFGDPWDELTMGIAGKDTTKLELSYVANGVGHRGTVIDLGFDAAKGTHSYGFDWKPDGIVWMVDDKPVHRVAAKPEDLPRMPGRLILRFWSASGDTQWLRRFTYPGHALTAEVASVSFREDAANLSN</sequence>
<organism evidence="9 10">
    <name type="scientific">Azospirillum picis</name>
    <dbReference type="NCBI Taxonomy" id="488438"/>
    <lineage>
        <taxon>Bacteria</taxon>
        <taxon>Pseudomonadati</taxon>
        <taxon>Pseudomonadota</taxon>
        <taxon>Alphaproteobacteria</taxon>
        <taxon>Rhodospirillales</taxon>
        <taxon>Azospirillaceae</taxon>
        <taxon>Azospirillum</taxon>
    </lineage>
</organism>
<proteinExistence type="inferred from homology"/>
<gene>
    <name evidence="9" type="ORF">QO018_001567</name>
</gene>
<dbReference type="Proteomes" id="UP001244552">
    <property type="component" value="Unassembled WGS sequence"/>
</dbReference>
<dbReference type="SUPFAM" id="SSF49899">
    <property type="entry name" value="Concanavalin A-like lectins/glucanases"/>
    <property type="match status" value="1"/>
</dbReference>
<evidence type="ECO:0000313" key="10">
    <source>
        <dbReference type="Proteomes" id="UP001244552"/>
    </source>
</evidence>
<evidence type="ECO:0000259" key="8">
    <source>
        <dbReference type="PROSITE" id="PS51762"/>
    </source>
</evidence>
<dbReference type="RefSeq" id="WP_246512910.1">
    <property type="nucleotide sequence ID" value="NZ_JAGINO010000004.1"/>
</dbReference>
<dbReference type="Gene3D" id="2.60.120.200">
    <property type="match status" value="1"/>
</dbReference>
<dbReference type="Pfam" id="PF00722">
    <property type="entry name" value="Glyco_hydro_16"/>
    <property type="match status" value="1"/>
</dbReference>
<comment type="caution">
    <text evidence="9">The sequence shown here is derived from an EMBL/GenBank/DDBJ whole genome shotgun (WGS) entry which is preliminary data.</text>
</comment>
<keyword evidence="10" id="KW-1185">Reference proteome</keyword>
<keyword evidence="3 9" id="KW-0378">Hydrolase</keyword>
<evidence type="ECO:0000256" key="1">
    <source>
        <dbReference type="ARBA" id="ARBA00006865"/>
    </source>
</evidence>
<dbReference type="InterPro" id="IPR044791">
    <property type="entry name" value="Beta-glucanase/XTH"/>
</dbReference>
<evidence type="ECO:0000256" key="3">
    <source>
        <dbReference type="ARBA" id="ARBA00022801"/>
    </source>
</evidence>
<protein>
    <recommendedName>
        <fullName evidence="2">Beta-glucanase</fullName>
    </recommendedName>
    <alternativeName>
        <fullName evidence="7">1,3-1,4-beta-D-glucan 4-glucanohydrolase</fullName>
    </alternativeName>
    <alternativeName>
        <fullName evidence="6">Endo-beta-1,3-1,4 glucanase</fullName>
    </alternativeName>
    <alternativeName>
        <fullName evidence="5">Lichenase</fullName>
    </alternativeName>
</protein>